<proteinExistence type="predicted"/>
<evidence type="ECO:0000313" key="3">
    <source>
        <dbReference type="Proteomes" id="UP000681340"/>
    </source>
</evidence>
<gene>
    <name evidence="2" type="ORF">Aau02nite_76490</name>
</gene>
<dbReference type="AlphaFoldDB" id="A0A919STY7"/>
<accession>A0A919STY7</accession>
<protein>
    <submittedName>
        <fullName evidence="2">Uncharacterized protein</fullName>
    </submittedName>
</protein>
<keyword evidence="3" id="KW-1185">Reference proteome</keyword>
<reference evidence="2" key="1">
    <citation type="submission" date="2021-03" db="EMBL/GenBank/DDBJ databases">
        <title>Whole genome shotgun sequence of Actinoplanes auranticolor NBRC 12245.</title>
        <authorList>
            <person name="Komaki H."/>
            <person name="Tamura T."/>
        </authorList>
    </citation>
    <scope>NUCLEOTIDE SEQUENCE</scope>
    <source>
        <strain evidence="2">NBRC 12245</strain>
    </source>
</reference>
<comment type="caution">
    <text evidence="2">The sequence shown here is derived from an EMBL/GenBank/DDBJ whole genome shotgun (WGS) entry which is preliminary data.</text>
</comment>
<dbReference type="Proteomes" id="UP000681340">
    <property type="component" value="Unassembled WGS sequence"/>
</dbReference>
<evidence type="ECO:0000313" key="2">
    <source>
        <dbReference type="EMBL" id="GIM77569.1"/>
    </source>
</evidence>
<dbReference type="EMBL" id="BOQL01000067">
    <property type="protein sequence ID" value="GIM77569.1"/>
    <property type="molecule type" value="Genomic_DNA"/>
</dbReference>
<feature type="region of interest" description="Disordered" evidence="1">
    <location>
        <begin position="1"/>
        <end position="46"/>
    </location>
</feature>
<name>A0A919STY7_9ACTN</name>
<organism evidence="2 3">
    <name type="scientific">Actinoplanes auranticolor</name>
    <dbReference type="NCBI Taxonomy" id="47988"/>
    <lineage>
        <taxon>Bacteria</taxon>
        <taxon>Bacillati</taxon>
        <taxon>Actinomycetota</taxon>
        <taxon>Actinomycetes</taxon>
        <taxon>Micromonosporales</taxon>
        <taxon>Micromonosporaceae</taxon>
        <taxon>Actinoplanes</taxon>
    </lineage>
</organism>
<evidence type="ECO:0000256" key="1">
    <source>
        <dbReference type="SAM" id="MobiDB-lite"/>
    </source>
</evidence>
<feature type="compositionally biased region" description="Low complexity" evidence="1">
    <location>
        <begin position="28"/>
        <end position="37"/>
    </location>
</feature>
<sequence length="59" mass="6266">MAVAVTAEHHSRREVKGYGVGRGRSRRSGFGAARLAGPPRTLSTEARADRLGRYGVSAV</sequence>
<feature type="compositionally biased region" description="Basic and acidic residues" evidence="1">
    <location>
        <begin position="7"/>
        <end position="16"/>
    </location>
</feature>